<name>A0A4P2VKZ6_9ARCH</name>
<dbReference type="InterPro" id="IPR023577">
    <property type="entry name" value="CYTH_domain"/>
</dbReference>
<dbReference type="GeneID" id="55584287"/>
<dbReference type="PROSITE" id="PS51707">
    <property type="entry name" value="CYTH"/>
    <property type="match status" value="1"/>
</dbReference>
<dbReference type="PANTHER" id="PTHR21028">
    <property type="entry name" value="SI:CH211-156B7.4"/>
    <property type="match status" value="1"/>
</dbReference>
<dbReference type="SMART" id="SM01118">
    <property type="entry name" value="CYTH"/>
    <property type="match status" value="1"/>
</dbReference>
<organism evidence="2 3">
    <name type="scientific">Conexivisphaera calida</name>
    <dbReference type="NCBI Taxonomy" id="1874277"/>
    <lineage>
        <taxon>Archaea</taxon>
        <taxon>Nitrososphaerota</taxon>
        <taxon>Conexivisphaeria</taxon>
        <taxon>Conexivisphaerales</taxon>
        <taxon>Conexivisphaeraceae</taxon>
        <taxon>Conexivisphaera</taxon>
    </lineage>
</organism>
<evidence type="ECO:0000259" key="1">
    <source>
        <dbReference type="PROSITE" id="PS51707"/>
    </source>
</evidence>
<keyword evidence="3" id="KW-1185">Reference proteome</keyword>
<dbReference type="SUPFAM" id="SSF55154">
    <property type="entry name" value="CYTH-like phosphatases"/>
    <property type="match status" value="1"/>
</dbReference>
<dbReference type="Pfam" id="PF01928">
    <property type="entry name" value="CYTH"/>
    <property type="match status" value="1"/>
</dbReference>
<reference evidence="2 3" key="1">
    <citation type="journal article" date="2019" name="ISME J.">
        <title>Isolation and characterization of a thermophilic sulfur- and iron-reducing thaumarchaeote from a terrestrial acidic hot spring.</title>
        <authorList>
            <person name="Kato S."/>
            <person name="Itoh T."/>
            <person name="Yuki M."/>
            <person name="Nagamori M."/>
            <person name="Ohnishi M."/>
            <person name="Uematsu K."/>
            <person name="Suzuki K."/>
            <person name="Takashina T."/>
            <person name="Ohkuma M."/>
        </authorList>
    </citation>
    <scope>NUCLEOTIDE SEQUENCE [LARGE SCALE GENOMIC DNA]</scope>
    <source>
        <strain evidence="2 3">NAS-02</strain>
    </source>
</reference>
<dbReference type="KEGG" id="ccai:NAS2_0469"/>
<dbReference type="InterPro" id="IPR008173">
    <property type="entry name" value="Adenylyl_cyclase_CyaB"/>
</dbReference>
<gene>
    <name evidence="2" type="ORF">NAS2_0469</name>
</gene>
<dbReference type="EMBL" id="AP018732">
    <property type="protein sequence ID" value="BBE41858.1"/>
    <property type="molecule type" value="Genomic_DNA"/>
</dbReference>
<dbReference type="Gene3D" id="2.40.320.10">
    <property type="entry name" value="Hypothetical Protein Pfu-838710-001"/>
    <property type="match status" value="1"/>
</dbReference>
<evidence type="ECO:0000313" key="2">
    <source>
        <dbReference type="EMBL" id="BBE41858.1"/>
    </source>
</evidence>
<dbReference type="OrthoDB" id="46040at2157"/>
<dbReference type="EC" id="4.6.1.1" evidence="2"/>
<dbReference type="GO" id="GO:0004016">
    <property type="term" value="F:adenylate cyclase activity"/>
    <property type="evidence" value="ECO:0007669"/>
    <property type="project" value="UniProtKB-EC"/>
</dbReference>
<evidence type="ECO:0000313" key="3">
    <source>
        <dbReference type="Proteomes" id="UP000509448"/>
    </source>
</evidence>
<feature type="domain" description="CYTH" evidence="1">
    <location>
        <begin position="2"/>
        <end position="172"/>
    </location>
</feature>
<accession>A0A4P2VKZ6</accession>
<protein>
    <submittedName>
        <fullName evidence="2">Adenylate cyclase</fullName>
        <ecNumber evidence="2">4.6.1.1</ecNumber>
    </submittedName>
</protein>
<dbReference type="InterPro" id="IPR033469">
    <property type="entry name" value="CYTH-like_dom_sf"/>
</dbReference>
<keyword evidence="2" id="KW-0456">Lyase</keyword>
<dbReference type="NCBIfam" id="TIGR00318">
    <property type="entry name" value="cyaB"/>
    <property type="match status" value="1"/>
</dbReference>
<dbReference type="CDD" id="cd07890">
    <property type="entry name" value="CYTH-like_AC_IV-like"/>
    <property type="match status" value="1"/>
</dbReference>
<proteinExistence type="predicted"/>
<dbReference type="Proteomes" id="UP000509448">
    <property type="component" value="Chromosome"/>
</dbReference>
<sequence length="178" mass="19816">MREELEVKIRVDDPGRVVRAIENMGGRLTSSVVEEDVYLAHPCRDFASTDEALRMRRSDGVAELTYKGPRAMDYRGAKSRIEVTVPVGDPEAAIELLRYLGFAPVATVRKRRSYYRTDSAIISVDSISGLGDFVEVEAIDPGLGVQGLQSIVRELGLEWRPVEETYLEMILRKGGADL</sequence>
<dbReference type="PANTHER" id="PTHR21028:SF2">
    <property type="entry name" value="CYTH DOMAIN-CONTAINING PROTEIN"/>
    <property type="match status" value="1"/>
</dbReference>
<dbReference type="AlphaFoldDB" id="A0A4P2VKZ6"/>
<dbReference type="RefSeq" id="WP_174448153.1">
    <property type="nucleotide sequence ID" value="NZ_AP018732.1"/>
</dbReference>